<proteinExistence type="inferred from homology"/>
<dbReference type="PANTHER" id="PTHR21705">
    <property type="entry name" value="RAI16 PROTEIN-RELATED"/>
    <property type="match status" value="1"/>
</dbReference>
<evidence type="ECO:0000256" key="7">
    <source>
        <dbReference type="ARBA" id="ARBA00046925"/>
    </source>
</evidence>
<evidence type="ECO:0000256" key="5">
    <source>
        <dbReference type="ARBA" id="ARBA00041288"/>
    </source>
</evidence>
<dbReference type="PANTHER" id="PTHR21705:SF4">
    <property type="entry name" value="FHF COMPLEX SUBUNIT HOOK-INTERACTING PROTEIN 1B"/>
    <property type="match status" value="1"/>
</dbReference>
<comment type="subunit">
    <text evidence="7">Component of the FTS/Hook/FHIP complex (FHF complex), composed of AKTIP/FTS, FHIP1B, and one or more members of the Hook family of proteins HOOK1, HOOK2, and HOOK3. The FHF complex associates with the homotypic vesicular sorting complex (the HOPS complex).</text>
</comment>
<comment type="similarity">
    <text evidence="3">Belongs to the FHIP family.</text>
</comment>
<feature type="domain" description="FHF complex subunit HOOK-interacting protein C-terminal" evidence="9">
    <location>
        <begin position="883"/>
        <end position="975"/>
    </location>
</feature>
<dbReference type="Pfam" id="PF10257">
    <property type="entry name" value="RAI16-like"/>
    <property type="match status" value="1"/>
</dbReference>
<feature type="compositionally biased region" description="Acidic residues" evidence="8">
    <location>
        <begin position="744"/>
        <end position="759"/>
    </location>
</feature>
<gene>
    <name evidence="10" type="primary">FHIP1B</name>
</gene>
<feature type="region of interest" description="Disordered" evidence="8">
    <location>
        <begin position="464"/>
        <end position="490"/>
    </location>
</feature>
<feature type="region of interest" description="Disordered" evidence="8">
    <location>
        <begin position="502"/>
        <end position="522"/>
    </location>
</feature>
<feature type="compositionally biased region" description="Gly residues" evidence="8">
    <location>
        <begin position="760"/>
        <end position="770"/>
    </location>
</feature>
<evidence type="ECO:0000256" key="2">
    <source>
        <dbReference type="ARBA" id="ARBA00022927"/>
    </source>
</evidence>
<dbReference type="Pfam" id="PF19311">
    <property type="entry name" value="KELAA"/>
    <property type="match status" value="1"/>
</dbReference>
<feature type="compositionally biased region" description="Gly residues" evidence="8">
    <location>
        <begin position="1032"/>
        <end position="1043"/>
    </location>
</feature>
<dbReference type="Proteomes" id="UP000694727">
    <property type="component" value="Unplaced"/>
</dbReference>
<dbReference type="GO" id="GO:0015031">
    <property type="term" value="P:protein transport"/>
    <property type="evidence" value="ECO:0007669"/>
    <property type="project" value="UniProtKB-KW"/>
</dbReference>
<reference evidence="10" key="1">
    <citation type="submission" date="2025-08" db="UniProtKB">
        <authorList>
            <consortium name="Ensembl"/>
        </authorList>
    </citation>
    <scope>IDENTIFICATION</scope>
</reference>
<evidence type="ECO:0000259" key="9">
    <source>
        <dbReference type="Pfam" id="PF19314"/>
    </source>
</evidence>
<accession>A0A8D0TJI2</accession>
<evidence type="ECO:0000256" key="1">
    <source>
        <dbReference type="ARBA" id="ARBA00022448"/>
    </source>
</evidence>
<dbReference type="Ensembl" id="ENSSSCT00025105693.1">
    <property type="protein sequence ID" value="ENSSSCP00025047288.1"/>
    <property type="gene ID" value="ENSSSCG00025076316.1"/>
</dbReference>
<protein>
    <recommendedName>
        <fullName evidence="4">FHF complex subunit HOOK-interacting protein 1B</fullName>
    </recommendedName>
    <alternativeName>
        <fullName evidence="5">FTS- and Hook-interacting protein</fullName>
    </alternativeName>
</protein>
<feature type="region of interest" description="Disordered" evidence="8">
    <location>
        <begin position="719"/>
        <end position="790"/>
    </location>
</feature>
<evidence type="ECO:0000313" key="10">
    <source>
        <dbReference type="Ensembl" id="ENSSSCP00025047288.1"/>
    </source>
</evidence>
<name>A0A8D0TJI2_PIG</name>
<organism evidence="10 11">
    <name type="scientific">Sus scrofa</name>
    <name type="common">Pig</name>
    <dbReference type="NCBI Taxonomy" id="9823"/>
    <lineage>
        <taxon>Eukaryota</taxon>
        <taxon>Metazoa</taxon>
        <taxon>Chordata</taxon>
        <taxon>Craniata</taxon>
        <taxon>Vertebrata</taxon>
        <taxon>Euteleostomi</taxon>
        <taxon>Mammalia</taxon>
        <taxon>Eutheria</taxon>
        <taxon>Laurasiatheria</taxon>
        <taxon>Artiodactyla</taxon>
        <taxon>Suina</taxon>
        <taxon>Suidae</taxon>
        <taxon>Sus</taxon>
    </lineage>
</organism>
<evidence type="ECO:0000256" key="6">
    <source>
        <dbReference type="ARBA" id="ARBA00046048"/>
    </source>
</evidence>
<evidence type="ECO:0000313" key="11">
    <source>
        <dbReference type="Proteomes" id="UP000694727"/>
    </source>
</evidence>
<dbReference type="AlphaFoldDB" id="A0A8D0TJI2"/>
<dbReference type="Pfam" id="PF19314">
    <property type="entry name" value="DUF5917"/>
    <property type="match status" value="1"/>
</dbReference>
<evidence type="ECO:0000256" key="8">
    <source>
        <dbReference type="SAM" id="MobiDB-lite"/>
    </source>
</evidence>
<feature type="region of interest" description="Disordered" evidence="8">
    <location>
        <begin position="656"/>
        <end position="692"/>
    </location>
</feature>
<dbReference type="InterPro" id="IPR019384">
    <property type="entry name" value="FHIP"/>
</dbReference>
<evidence type="ECO:0000256" key="3">
    <source>
        <dbReference type="ARBA" id="ARBA00024336"/>
    </source>
</evidence>
<feature type="compositionally biased region" description="Low complexity" evidence="8">
    <location>
        <begin position="668"/>
        <end position="683"/>
    </location>
</feature>
<comment type="function">
    <text evidence="6">Component of the FTS/Hook/FHIP complex (FHF complex). The FHF complex may function to promote vesicle trafficking and/or fusion via the homotypic vesicular protein sorting complex (the HOPS complex). FHF complex promotes the distribution of AP-4 complex to the perinuclear area of the cell.</text>
</comment>
<keyword evidence="2" id="KW-0653">Protein transport</keyword>
<evidence type="ECO:0000256" key="4">
    <source>
        <dbReference type="ARBA" id="ARBA00040201"/>
    </source>
</evidence>
<dbReference type="InterPro" id="IPR045668">
    <property type="entry name" value="FHIP_KELAA_motif"/>
</dbReference>
<dbReference type="InterPro" id="IPR045669">
    <property type="entry name" value="FHIP_C"/>
</dbReference>
<sequence>MERMNWLSRLASRGPGHRAPQGASLQTPVMADPETCLMVLKNHWSQVVRILERQGPRAAPGGADDLSAVRNHTYQMLTLLAEDRASPSAPTAPGPLLEFALREDLLTRVLAWQLQWDEFGDGVEERRAEQLKLFEMLVSEARQPLLRHGPVREALLVLLDACGRPVPSSPALDEGLVLLLSQLCVCLAREPSLLEFFLQPPPEPGAAPRLLLFSRLVPFVHREGTLGQQARDALLLLMALSAGSPTVGHYIADHSYFCPVLATGLSALYSSLPRKIEVPGDDWHCLRREDWLGVPALALFLSSLEFCNAVIQVAHPLVQKQLVDYIHNGFLVPVMGPALHKTSVEEMIASTAYLELFLRSISEPALLRTFLRFLLLHRHDTHTILDTLVARIGSNSRLCMVSLSLFRTLLNLSCEDVLLQLVLRYLVPCNHVMLSQKPAVRDVDLYGRAADKFLSLIPRCCRHRAPSPPRPEHASWARGGPSREAGRREDTTGMAWVLGESSERPGRGWEGGGGCERPSSPGRLLRARRAAPDRQQRSLASQPGRCLSSPLVSCTLLFLSFLGCWGWERAADAGRRPSGGGESAVWIGPGSLRPCGLRSVPVESQVASCTSVSVIPLVCFPSAGPGSPSVDSSSVVTVPRPSTPSRLALFLRQQSLGGSEAPAPAPRSPGLAASPASSPGRRPSPAEEPGELEDNYLEYLREARRGVDRCVQACRAWSAPYDGERPPPEPSPLGSRTKKRSLLAEEDGDNAGEGEEEELGGGGLAGGAREGPGHLPPPQLNGVPGPWPEGAKKVRRVPQEGAGELPEGTPEAVAGLEGFGQELRELEVALSNGGAGSEPSLEPSLPLEEEEAYESFACPPEPPGPFLSSPLRTLNQLPSQPFTGPFMAVLFAKLENMLQNSVYVNFLLTGLVAQLACHPQPLLRSFLLNTNMVFQPSVKSLLQVLGSVKNKIESFAASQEDFPALLSKAKKYLVARGKLDWTEGSAAGPAPRRSDSLVKSRRPSLGELLLRHAHSPTRARQAAQLGIQPGRDSGGLGLGGGSPGASTPVLPPRGGTPERQGEALRVKNAVYCAVIFPEFLKELAAISQAHAVTSPFLLDSSEEAPSPPVSGFGPLNP</sequence>
<keyword evidence="1" id="KW-0813">Transport</keyword>
<feature type="region of interest" description="Disordered" evidence="8">
    <location>
        <begin position="1013"/>
        <end position="1061"/>
    </location>
</feature>